<proteinExistence type="predicted"/>
<organism evidence="3 4">
    <name type="scientific">Agathobaculum faecis</name>
    <dbReference type="NCBI Taxonomy" id="2763013"/>
    <lineage>
        <taxon>Bacteria</taxon>
        <taxon>Bacillati</taxon>
        <taxon>Bacillota</taxon>
        <taxon>Clostridia</taxon>
        <taxon>Eubacteriales</taxon>
        <taxon>Butyricicoccaceae</taxon>
        <taxon>Agathobaculum</taxon>
    </lineage>
</organism>
<dbReference type="InterPro" id="IPR005021">
    <property type="entry name" value="Terminase_largesu-like"/>
</dbReference>
<dbReference type="Pfam" id="PF20441">
    <property type="entry name" value="TerL_nuclease"/>
    <property type="match status" value="1"/>
</dbReference>
<feature type="domain" description="Terminase large subunit-like ATPase" evidence="1">
    <location>
        <begin position="57"/>
        <end position="201"/>
    </location>
</feature>
<keyword evidence="4" id="KW-1185">Reference proteome</keyword>
<comment type="caution">
    <text evidence="3">The sequence shown here is derived from an EMBL/GenBank/DDBJ whole genome shotgun (WGS) entry which is preliminary data.</text>
</comment>
<gene>
    <name evidence="3" type="ORF">H8S45_04480</name>
</gene>
<protein>
    <submittedName>
        <fullName evidence="3">Terminase large subunit</fullName>
    </submittedName>
</protein>
<dbReference type="InterPro" id="IPR046462">
    <property type="entry name" value="TerL_nuclease"/>
</dbReference>
<dbReference type="GO" id="GO:0004519">
    <property type="term" value="F:endonuclease activity"/>
    <property type="evidence" value="ECO:0007669"/>
    <property type="project" value="InterPro"/>
</dbReference>
<dbReference type="InterPro" id="IPR027417">
    <property type="entry name" value="P-loop_NTPase"/>
</dbReference>
<evidence type="ECO:0000259" key="1">
    <source>
        <dbReference type="Pfam" id="PF03354"/>
    </source>
</evidence>
<evidence type="ECO:0000313" key="3">
    <source>
        <dbReference type="EMBL" id="MBC5724716.1"/>
    </source>
</evidence>
<dbReference type="Proteomes" id="UP000606499">
    <property type="component" value="Unassembled WGS sequence"/>
</dbReference>
<accession>A0A923LUL1</accession>
<dbReference type="RefSeq" id="WP_186949655.1">
    <property type="nucleotide sequence ID" value="NZ_JACOPL010000003.1"/>
</dbReference>
<name>A0A923LUL1_9FIRM</name>
<dbReference type="AlphaFoldDB" id="A0A923LUL1"/>
<dbReference type="InterPro" id="IPR046461">
    <property type="entry name" value="TerL_ATPase"/>
</dbReference>
<dbReference type="PANTHER" id="PTHR41287:SF1">
    <property type="entry name" value="PROTEIN YMFN"/>
    <property type="match status" value="1"/>
</dbReference>
<feature type="domain" description="Terminase large subunit-like endonuclease" evidence="2">
    <location>
        <begin position="256"/>
        <end position="534"/>
    </location>
</feature>
<evidence type="ECO:0000259" key="2">
    <source>
        <dbReference type="Pfam" id="PF20441"/>
    </source>
</evidence>
<dbReference type="EMBL" id="JACOPL010000003">
    <property type="protein sequence ID" value="MBC5724716.1"/>
    <property type="molecule type" value="Genomic_DNA"/>
</dbReference>
<sequence>MFDAEAASFVCDFIECLTCSNGAPFRLMDWQRDAVTEFYGQLIEAEGGGADPAGLYIRRYQYLYLEIAKKNGKSELAAALGVYHLYADGEINGEVYVVAADRDNAGIVYAAAKWMVEHSPALKKRSRIVDSTKTIYDTVSGSQLKVLSSEAYSKHGYKPSCVIFDELHAQPNRDLWDVMTFGAGDAREMPVWIVLTTAGDDPDRKSIGWEVHEKALSILRCREGRAREGDMDDPRWLPIVYGLGLIEDEDELKNINIYDEELWRRCNPSIGRTVKLSTIRAEAQEAKRSEAAERLFRWLRLNQWIATHTVGWIPVTIYDKTQWNPEGCAHWRDAVKLLHGKRCFGGGDLSKSTDLTAFTLLFPPQEGLDKWVALFTGWIPLDDIEARERADHAPYRDWIRAGFLRGCEGDVIDYEDVIDTIMQAAKDYDLRIVGFDPWLSTTITQRLMSLIAGAGRPTQIVEIPQSMKSISPPMKEMEHLIRTHEMLHVHNTAARQCFANVRCDTDSNENIHPNKKRSRGRIDITVSWIIAFAASRLAAGPSINEKVQAEDWSLC</sequence>
<reference evidence="3" key="1">
    <citation type="submission" date="2020-08" db="EMBL/GenBank/DDBJ databases">
        <title>Genome public.</title>
        <authorList>
            <person name="Liu C."/>
            <person name="Sun Q."/>
        </authorList>
    </citation>
    <scope>NUCLEOTIDE SEQUENCE</scope>
    <source>
        <strain evidence="3">NSJ-28</strain>
    </source>
</reference>
<dbReference type="Gene3D" id="3.40.50.300">
    <property type="entry name" value="P-loop containing nucleotide triphosphate hydrolases"/>
    <property type="match status" value="1"/>
</dbReference>
<dbReference type="Pfam" id="PF03354">
    <property type="entry name" value="TerL_ATPase"/>
    <property type="match status" value="1"/>
</dbReference>
<dbReference type="PANTHER" id="PTHR41287">
    <property type="match status" value="1"/>
</dbReference>
<evidence type="ECO:0000313" key="4">
    <source>
        <dbReference type="Proteomes" id="UP000606499"/>
    </source>
</evidence>